<accession>A0A9W4TV11</accession>
<protein>
    <recommendedName>
        <fullName evidence="1">MICOS complex subunit</fullName>
    </recommendedName>
</protein>
<dbReference type="PANTHER" id="PTHR28268:SF1">
    <property type="entry name" value="MICOS SUBUNIT MIC26"/>
    <property type="match status" value="1"/>
</dbReference>
<dbReference type="GO" id="GO:0061617">
    <property type="term" value="C:MICOS complex"/>
    <property type="evidence" value="ECO:0007669"/>
    <property type="project" value="UniProtKB-UniRule"/>
</dbReference>
<dbReference type="AlphaFoldDB" id="A0A9W4TV11"/>
<reference evidence="2" key="1">
    <citation type="submission" date="2022-12" db="EMBL/GenBank/DDBJ databases">
        <authorList>
            <person name="Brejova B."/>
        </authorList>
    </citation>
    <scope>NUCLEOTIDE SEQUENCE</scope>
</reference>
<dbReference type="GO" id="GO:0042407">
    <property type="term" value="P:cristae formation"/>
    <property type="evidence" value="ECO:0007669"/>
    <property type="project" value="InterPro"/>
</dbReference>
<dbReference type="InterPro" id="IPR019166">
    <property type="entry name" value="MIC26/MIC27"/>
</dbReference>
<gene>
    <name evidence="2" type="ORF">CANVERA_P1639</name>
</gene>
<evidence type="ECO:0000313" key="2">
    <source>
        <dbReference type="EMBL" id="CAI5757122.1"/>
    </source>
</evidence>
<comment type="function">
    <text evidence="1">Component of the MICOS complex, a large protein complex of the mitochondrial inner membrane that plays crucial roles in the maintenance of crista junctions, inner membrane architecture, and formation of contact sites to the outer membrane.</text>
</comment>
<comment type="caution">
    <text evidence="2">The sequence shown here is derived from an EMBL/GenBank/DDBJ whole genome shotgun (WGS) entry which is preliminary data.</text>
</comment>
<dbReference type="InterPro" id="IPR033181">
    <property type="entry name" value="Mic26_fungi"/>
</dbReference>
<dbReference type="PANTHER" id="PTHR28268">
    <property type="entry name" value="MICOS SUBUNIT MIC26"/>
    <property type="match status" value="1"/>
</dbReference>
<keyword evidence="3" id="KW-1185">Reference proteome</keyword>
<keyword evidence="1" id="KW-0496">Mitochondrion</keyword>
<keyword evidence="1" id="KW-0472">Membrane</keyword>
<sequence>MGKRTFYEDDELILNKPGIPLEETSSKLKQQESTHGDVEFVDGMVIRSTPILENYTSNFRKYLHDKFTIITAELGTQKSAIENEFNNLKSEYDQIVKEPILPNLIYILTISLSGSILVRNRNIGLRFITPLLFGGVTMNYTMPNTFNNLVSSYEKFEHENIPELSKQKQELAVYYQQFRKEFYNQQINLNESILSSIHDLRKFINDKIN</sequence>
<dbReference type="Pfam" id="PF09769">
    <property type="entry name" value="ApoO"/>
    <property type="match status" value="1"/>
</dbReference>
<dbReference type="Proteomes" id="UP001152885">
    <property type="component" value="Unassembled WGS sequence"/>
</dbReference>
<evidence type="ECO:0000313" key="3">
    <source>
        <dbReference type="Proteomes" id="UP001152885"/>
    </source>
</evidence>
<keyword evidence="1" id="KW-0999">Mitochondrion inner membrane</keyword>
<dbReference type="GO" id="GO:0044284">
    <property type="term" value="C:mitochondrial crista junction"/>
    <property type="evidence" value="ECO:0007669"/>
    <property type="project" value="TreeGrafter"/>
</dbReference>
<name>A0A9W4TV11_9ASCO</name>
<proteinExistence type="predicted"/>
<dbReference type="EMBL" id="CANTUO010000001">
    <property type="protein sequence ID" value="CAI5757122.1"/>
    <property type="molecule type" value="Genomic_DNA"/>
</dbReference>
<dbReference type="OrthoDB" id="2399148at2759"/>
<organism evidence="2 3">
    <name type="scientific">Candida verbasci</name>
    <dbReference type="NCBI Taxonomy" id="1227364"/>
    <lineage>
        <taxon>Eukaryota</taxon>
        <taxon>Fungi</taxon>
        <taxon>Dikarya</taxon>
        <taxon>Ascomycota</taxon>
        <taxon>Saccharomycotina</taxon>
        <taxon>Pichiomycetes</taxon>
        <taxon>Debaryomycetaceae</taxon>
        <taxon>Candida/Lodderomyces clade</taxon>
        <taxon>Candida</taxon>
    </lineage>
</organism>
<evidence type="ECO:0000256" key="1">
    <source>
        <dbReference type="RuleBase" id="RU363021"/>
    </source>
</evidence>
<comment type="subunit">
    <text evidence="1">Component of the mitochondrial contact site and cristae organizing system (MICOS) complex.</text>
</comment>
<comment type="subcellular location">
    <subcellularLocation>
        <location evidence="1">Mitochondrion inner membrane</location>
    </subcellularLocation>
</comment>